<dbReference type="STRING" id="1324957.K933_00572"/>
<dbReference type="GO" id="GO:0016740">
    <property type="term" value="F:transferase activity"/>
    <property type="evidence" value="ECO:0007669"/>
    <property type="project" value="UniProtKB-KW"/>
</dbReference>
<dbReference type="AlphaFoldDB" id="V4GXW9"/>
<evidence type="ECO:0000313" key="1">
    <source>
        <dbReference type="EMBL" id="ESP90011.1"/>
    </source>
</evidence>
<dbReference type="CDD" id="cd03801">
    <property type="entry name" value="GT4_PimA-like"/>
    <property type="match status" value="1"/>
</dbReference>
<comment type="caution">
    <text evidence="1">The sequence shown here is derived from an EMBL/GenBank/DDBJ whole genome shotgun (WGS) entry which is preliminary data.</text>
</comment>
<dbReference type="EMBL" id="ASGZ01000002">
    <property type="protein sequence ID" value="ESP90011.1"/>
    <property type="molecule type" value="Genomic_DNA"/>
</dbReference>
<dbReference type="SUPFAM" id="SSF53756">
    <property type="entry name" value="UDP-Glycosyltransferase/glycogen phosphorylase"/>
    <property type="match status" value="1"/>
</dbReference>
<dbReference type="Pfam" id="PF13692">
    <property type="entry name" value="Glyco_trans_1_4"/>
    <property type="match status" value="1"/>
</dbReference>
<evidence type="ECO:0000313" key="2">
    <source>
        <dbReference type="Proteomes" id="UP000017840"/>
    </source>
</evidence>
<keyword evidence="2" id="KW-1185">Reference proteome</keyword>
<dbReference type="PANTHER" id="PTHR12526">
    <property type="entry name" value="GLYCOSYLTRANSFERASE"/>
    <property type="match status" value="1"/>
</dbReference>
<organism evidence="1 2">
    <name type="scientific">Candidatus Halobonum tyrrellensis G22</name>
    <dbReference type="NCBI Taxonomy" id="1324957"/>
    <lineage>
        <taxon>Archaea</taxon>
        <taxon>Methanobacteriati</taxon>
        <taxon>Methanobacteriota</taxon>
        <taxon>Stenosarchaea group</taxon>
        <taxon>Halobacteria</taxon>
        <taxon>Halobacteriales</taxon>
        <taxon>Haloferacaceae</taxon>
        <taxon>Candidatus Halobonum</taxon>
    </lineage>
</organism>
<gene>
    <name evidence="1" type="ORF">K933_00572</name>
</gene>
<dbReference type="Gene3D" id="3.40.50.2000">
    <property type="entry name" value="Glycogen Phosphorylase B"/>
    <property type="match status" value="1"/>
</dbReference>
<keyword evidence="1" id="KW-0808">Transferase</keyword>
<reference evidence="1 2" key="1">
    <citation type="journal article" date="2013" name="Genome Announc.">
        <title>Draft Genome Sequence of 'Candidatus Halobonum tyrrellensis' Strain G22, Isolated from the Hypersaline Waters of Lake Tyrrell, Australia.</title>
        <authorList>
            <person name="Ugalde J.A."/>
            <person name="Narasingarao P."/>
            <person name="Kuo S."/>
            <person name="Podell S."/>
            <person name="Allen E.E."/>
        </authorList>
    </citation>
    <scope>NUCLEOTIDE SEQUENCE [LARGE SCALE GENOMIC DNA]</scope>
    <source>
        <strain evidence="1 2">G22</strain>
    </source>
</reference>
<accession>V4GXW9</accession>
<protein>
    <submittedName>
        <fullName evidence="1">Hexosyltransferase, glycosyltransferase</fullName>
    </submittedName>
</protein>
<dbReference type="Proteomes" id="UP000017840">
    <property type="component" value="Unassembled WGS sequence"/>
</dbReference>
<proteinExistence type="predicted"/>
<name>V4GXW9_9EURY</name>
<sequence>MQVVMIHCGESPHPSHQGFADAIDADLYGLNTCSVDRVAGTIPVEVLNGLLMGEYDVCIAEGTRSLYGSLSHQLFSDSTLIYIAADQSLYQVRRHEDDQPFLNRLIGRYGMSAMETAFNRYIDGVIAVSEFTAEYTNEIVHAPTRIAHPYIQPDLYDELGTVTPDLASNTAVTVGGFAQYKGQDILVDAWRLVRDRFPGARLRLVGSGYPPELDQEPGVTVRGYVDDLCAEFERASLYVQPSRADSYPVSVLEALRAGLPTLVTTTTGNKTEAERVSSELVVEPSAERIADGVAGYFGRDVSERETMSATAERRGRRYDGKTQKEIFRRQFHELLSEIGH</sequence>
<dbReference type="eggNOG" id="arCOG06114">
    <property type="taxonomic scope" value="Archaea"/>
</dbReference>